<evidence type="ECO:0000313" key="3">
    <source>
        <dbReference type="Proteomes" id="UP000034112"/>
    </source>
</evidence>
<dbReference type="Proteomes" id="UP000034112">
    <property type="component" value="Unassembled WGS sequence"/>
</dbReference>
<proteinExistence type="predicted"/>
<evidence type="ECO:0000259" key="1">
    <source>
        <dbReference type="PROSITE" id="PS51186"/>
    </source>
</evidence>
<dbReference type="SUPFAM" id="SSF55729">
    <property type="entry name" value="Acyl-CoA N-acyltransferases (Nat)"/>
    <property type="match status" value="1"/>
</dbReference>
<organism evidence="2 3">
    <name type="scientific">Trichoderma harzianum</name>
    <name type="common">Hypocrea lixii</name>
    <dbReference type="NCBI Taxonomy" id="5544"/>
    <lineage>
        <taxon>Eukaryota</taxon>
        <taxon>Fungi</taxon>
        <taxon>Dikarya</taxon>
        <taxon>Ascomycota</taxon>
        <taxon>Pezizomycotina</taxon>
        <taxon>Sordariomycetes</taxon>
        <taxon>Hypocreomycetidae</taxon>
        <taxon>Hypocreales</taxon>
        <taxon>Hypocreaceae</taxon>
        <taxon>Trichoderma</taxon>
    </lineage>
</organism>
<keyword evidence="2" id="KW-0808">Transferase</keyword>
<name>A0A0F9XA65_TRIHA</name>
<sequence>MVQVVLPALIPDIPKVYDVYFNAFQNDQMGKIMLEILFPGVIDEEFKKSHAAGTLAYWHTSGSQYTFKCVDTSTGEIIGMALGDVYLSERSEEERKNHGVPWLIGEQRERAEKILNPLWEVRERLFGGKRYIYCHVIGIDPRHQGRKAGALLVQWGLDLGERAGLPVYFESSPSTVGLYKKMGFELLEEKIIHKAEVLGTEEDIEVPLMIKMPSLAGGMSFAEWKAKGYPEFGGSDLAPKLA</sequence>
<dbReference type="OrthoDB" id="196847at2759"/>
<dbReference type="PANTHER" id="PTHR42791:SF17">
    <property type="entry name" value="ACETYLTRANSFERASE, GNAT FAMILY FAMILY (AFU_ORTHOLOGUE AFUA_8G05690)"/>
    <property type="match status" value="1"/>
</dbReference>
<accession>A0A0F9XA65</accession>
<dbReference type="InterPro" id="IPR016181">
    <property type="entry name" value="Acyl_CoA_acyltransferase"/>
</dbReference>
<dbReference type="PROSITE" id="PS51186">
    <property type="entry name" value="GNAT"/>
    <property type="match status" value="1"/>
</dbReference>
<evidence type="ECO:0000313" key="2">
    <source>
        <dbReference type="EMBL" id="KKO97592.1"/>
    </source>
</evidence>
<dbReference type="InterPro" id="IPR052523">
    <property type="entry name" value="Trichothecene_AcTrans"/>
</dbReference>
<protein>
    <submittedName>
        <fullName evidence="2">Acetyltransferase</fullName>
    </submittedName>
</protein>
<dbReference type="OMA" id="RRYIYCH"/>
<dbReference type="GO" id="GO:0016747">
    <property type="term" value="F:acyltransferase activity, transferring groups other than amino-acyl groups"/>
    <property type="evidence" value="ECO:0007669"/>
    <property type="project" value="InterPro"/>
</dbReference>
<dbReference type="AlphaFoldDB" id="A0A0F9XA65"/>
<reference evidence="3" key="1">
    <citation type="journal article" date="2015" name="Genome Announc.">
        <title>Draft whole-genome sequence of the biocontrol agent Trichoderma harzianum T6776.</title>
        <authorList>
            <person name="Baroncelli R."/>
            <person name="Piaggeschi G."/>
            <person name="Fiorini L."/>
            <person name="Bertolini E."/>
            <person name="Zapparata A."/>
            <person name="Pe M.E."/>
            <person name="Sarrocco S."/>
            <person name="Vannacci G."/>
        </authorList>
    </citation>
    <scope>NUCLEOTIDE SEQUENCE [LARGE SCALE GENOMIC DNA]</scope>
    <source>
        <strain evidence="3">T6776</strain>
    </source>
</reference>
<dbReference type="Pfam" id="PF00583">
    <property type="entry name" value="Acetyltransf_1"/>
    <property type="match status" value="1"/>
</dbReference>
<comment type="caution">
    <text evidence="2">The sequence shown here is derived from an EMBL/GenBank/DDBJ whole genome shotgun (WGS) entry which is preliminary data.</text>
</comment>
<dbReference type="PANTHER" id="PTHR42791">
    <property type="entry name" value="GNAT FAMILY ACETYLTRANSFERASE"/>
    <property type="match status" value="1"/>
</dbReference>
<gene>
    <name evidence="2" type="ORF">THAR02_10298</name>
</gene>
<dbReference type="EMBL" id="JOKZ01000535">
    <property type="protein sequence ID" value="KKO97592.1"/>
    <property type="molecule type" value="Genomic_DNA"/>
</dbReference>
<dbReference type="InterPro" id="IPR000182">
    <property type="entry name" value="GNAT_dom"/>
</dbReference>
<dbReference type="Gene3D" id="3.40.630.30">
    <property type="match status" value="1"/>
</dbReference>
<feature type="domain" description="N-acetyltransferase" evidence="1">
    <location>
        <begin position="75"/>
        <end position="213"/>
    </location>
</feature>